<dbReference type="PANTHER" id="PTHR24002:SF3">
    <property type="entry name" value="SOLUTE CARRIER FAMILY 22 MEMBER 18"/>
    <property type="match status" value="1"/>
</dbReference>
<dbReference type="GO" id="GO:0005635">
    <property type="term" value="C:nuclear envelope"/>
    <property type="evidence" value="ECO:0007669"/>
    <property type="project" value="TreeGrafter"/>
</dbReference>
<dbReference type="GO" id="GO:0022857">
    <property type="term" value="F:transmembrane transporter activity"/>
    <property type="evidence" value="ECO:0007669"/>
    <property type="project" value="InterPro"/>
</dbReference>
<evidence type="ECO:0000256" key="2">
    <source>
        <dbReference type="ARBA" id="ARBA00022692"/>
    </source>
</evidence>
<dbReference type="Proteomes" id="UP000245119">
    <property type="component" value="Linkage Group LG4"/>
</dbReference>
<evidence type="ECO:0008006" key="8">
    <source>
        <dbReference type="Google" id="ProtNLM"/>
    </source>
</evidence>
<keyword evidence="3 5" id="KW-1133">Transmembrane helix</keyword>
<dbReference type="Pfam" id="PF07690">
    <property type="entry name" value="MFS_1"/>
    <property type="match status" value="1"/>
</dbReference>
<feature type="transmembrane region" description="Helical" evidence="5">
    <location>
        <begin position="80"/>
        <end position="100"/>
    </location>
</feature>
<dbReference type="OrthoDB" id="440553at2759"/>
<dbReference type="Gene3D" id="1.20.1250.20">
    <property type="entry name" value="MFS general substrate transporter like domains"/>
    <property type="match status" value="1"/>
</dbReference>
<proteinExistence type="predicted"/>
<feature type="transmembrane region" description="Helical" evidence="5">
    <location>
        <begin position="307"/>
        <end position="323"/>
    </location>
</feature>
<keyword evidence="7" id="KW-1185">Reference proteome</keyword>
<keyword evidence="4 5" id="KW-0472">Membrane</keyword>
<feature type="transmembrane region" description="Helical" evidence="5">
    <location>
        <begin position="279"/>
        <end position="300"/>
    </location>
</feature>
<dbReference type="GO" id="GO:0016020">
    <property type="term" value="C:membrane"/>
    <property type="evidence" value="ECO:0007669"/>
    <property type="project" value="UniProtKB-SubCell"/>
</dbReference>
<evidence type="ECO:0000256" key="3">
    <source>
        <dbReference type="ARBA" id="ARBA00022989"/>
    </source>
</evidence>
<dbReference type="InterPro" id="IPR001958">
    <property type="entry name" value="Tet-R_TetA/multi-R_MdtG-like"/>
</dbReference>
<comment type="caution">
    <text evidence="6">The sequence shown here is derived from an EMBL/GenBank/DDBJ whole genome shotgun (WGS) entry which is preliminary data.</text>
</comment>
<reference evidence="6 7" key="1">
    <citation type="submission" date="2018-04" db="EMBL/GenBank/DDBJ databases">
        <title>The genome of golden apple snail Pomacea canaliculata provides insight into stress tolerance and invasive adaptation.</title>
        <authorList>
            <person name="Liu C."/>
            <person name="Liu B."/>
            <person name="Ren Y."/>
            <person name="Zhang Y."/>
            <person name="Wang H."/>
            <person name="Li S."/>
            <person name="Jiang F."/>
            <person name="Yin L."/>
            <person name="Zhang G."/>
            <person name="Qian W."/>
            <person name="Fan W."/>
        </authorList>
    </citation>
    <scope>NUCLEOTIDE SEQUENCE [LARGE SCALE GENOMIC DNA]</scope>
    <source>
        <strain evidence="6">SZHN2017</strain>
        <tissue evidence="6">Muscle</tissue>
    </source>
</reference>
<name>A0A2T7PF49_POMCA</name>
<comment type="subcellular location">
    <subcellularLocation>
        <location evidence="1">Membrane</location>
        <topology evidence="1">Multi-pass membrane protein</topology>
    </subcellularLocation>
</comment>
<feature type="transmembrane region" description="Helical" evidence="5">
    <location>
        <begin position="44"/>
        <end position="68"/>
    </location>
</feature>
<evidence type="ECO:0000313" key="7">
    <source>
        <dbReference type="Proteomes" id="UP000245119"/>
    </source>
</evidence>
<protein>
    <recommendedName>
        <fullName evidence="8">Major facilitator superfamily (MFS) profile domain-containing protein</fullName>
    </recommendedName>
</protein>
<accession>A0A2T7PF49</accession>
<sequence length="331" mass="36444">MIVEDAMYRERRAAPDTRRGEDPDPMMKRGDHPGFHASPRSMMMIAHIVNFVYGSSFFMQASVFTYLCRKLGADTETYGWIQTLFATLQLIGNPIFGYFGDVFGPKVTVIVALTSAGLSHMLLGFSTNLTMLVISRFPAIAMHGYTACQMLVTSVSEKNKRAKALGQIGVSFGVSMIVGPLIGGWLTKLYGSACRFYCKLKKYNIFILSALRTRFGTDHYDTTKSLGSVQKLIRFFSTPGVIFLFLVQLCSALPSQLFWSTFPVFAMDTFGLSPEQGGYFMSFIGITLMAAQGIGVGFVAKTFSESTVLAGSSFFLIWSYLGLEETMGSLG</sequence>
<dbReference type="SUPFAM" id="SSF103473">
    <property type="entry name" value="MFS general substrate transporter"/>
    <property type="match status" value="1"/>
</dbReference>
<dbReference type="InterPro" id="IPR036259">
    <property type="entry name" value="MFS_trans_sf"/>
</dbReference>
<dbReference type="EMBL" id="PZQS01000004">
    <property type="protein sequence ID" value="PVD32051.1"/>
    <property type="molecule type" value="Genomic_DNA"/>
</dbReference>
<gene>
    <name evidence="6" type="ORF">C0Q70_07478</name>
</gene>
<dbReference type="PRINTS" id="PR01035">
    <property type="entry name" value="TCRTETA"/>
</dbReference>
<dbReference type="InterPro" id="IPR011701">
    <property type="entry name" value="MFS"/>
</dbReference>
<evidence type="ECO:0000256" key="1">
    <source>
        <dbReference type="ARBA" id="ARBA00004141"/>
    </source>
</evidence>
<feature type="transmembrane region" description="Helical" evidence="5">
    <location>
        <begin position="164"/>
        <end position="186"/>
    </location>
</feature>
<organism evidence="6 7">
    <name type="scientific">Pomacea canaliculata</name>
    <name type="common">Golden apple snail</name>
    <dbReference type="NCBI Taxonomy" id="400727"/>
    <lineage>
        <taxon>Eukaryota</taxon>
        <taxon>Metazoa</taxon>
        <taxon>Spiralia</taxon>
        <taxon>Lophotrochozoa</taxon>
        <taxon>Mollusca</taxon>
        <taxon>Gastropoda</taxon>
        <taxon>Caenogastropoda</taxon>
        <taxon>Architaenioglossa</taxon>
        <taxon>Ampullarioidea</taxon>
        <taxon>Ampullariidae</taxon>
        <taxon>Pomacea</taxon>
    </lineage>
</organism>
<feature type="transmembrane region" description="Helical" evidence="5">
    <location>
        <begin position="106"/>
        <end position="125"/>
    </location>
</feature>
<evidence type="ECO:0000256" key="5">
    <source>
        <dbReference type="SAM" id="Phobius"/>
    </source>
</evidence>
<evidence type="ECO:0000313" key="6">
    <source>
        <dbReference type="EMBL" id="PVD32051.1"/>
    </source>
</evidence>
<feature type="transmembrane region" description="Helical" evidence="5">
    <location>
        <begin position="240"/>
        <end position="259"/>
    </location>
</feature>
<keyword evidence="2 5" id="KW-0812">Transmembrane</keyword>
<evidence type="ECO:0000256" key="4">
    <source>
        <dbReference type="ARBA" id="ARBA00023136"/>
    </source>
</evidence>
<dbReference type="AlphaFoldDB" id="A0A2T7PF49"/>
<dbReference type="PANTHER" id="PTHR24002">
    <property type="entry name" value="SOLUTE CARRIER FAMILY 22 MEMBER 18"/>
    <property type="match status" value="1"/>
</dbReference>